<gene>
    <name evidence="2" type="ORF">BRADI_3g44167v3</name>
</gene>
<dbReference type="Gramene" id="PNT68679">
    <property type="protein sequence ID" value="PNT68679"/>
    <property type="gene ID" value="BRADI_3g44167v3"/>
</dbReference>
<name>A0A2K2D329_BRADI</name>
<keyword evidence="4" id="KW-1185">Reference proteome</keyword>
<dbReference type="Proteomes" id="UP000008810">
    <property type="component" value="Chromosome 3"/>
</dbReference>
<dbReference type="InParanoid" id="A0A2K2D329"/>
<dbReference type="EMBL" id="CM000882">
    <property type="protein sequence ID" value="PNT68679.1"/>
    <property type="molecule type" value="Genomic_DNA"/>
</dbReference>
<reference evidence="2 3" key="1">
    <citation type="journal article" date="2010" name="Nature">
        <title>Genome sequencing and analysis of the model grass Brachypodium distachyon.</title>
        <authorList>
            <consortium name="International Brachypodium Initiative"/>
        </authorList>
    </citation>
    <scope>NUCLEOTIDE SEQUENCE [LARGE SCALE GENOMIC DNA]</scope>
    <source>
        <strain evidence="2 3">Bd21</strain>
    </source>
</reference>
<sequence>WVGQTPTGSAPARSPCSPPPPPPLCPPYLALSARGRHRTLWPLQVDARALLGSTVDLLLSSRHPPPRLSSAAAGCGLGGIPVGVRPRAGAARPRLRRPPSCRLLLRRPPPTGRCSAESSRGSVGLLFNWNKLVCSERKLTKVFRIWEQSNGIVCKLLYIFCGCKIVLHLFFSNFKLSCLSSVQLDAR</sequence>
<dbReference type="Gramene" id="PNT68680">
    <property type="protein sequence ID" value="PNT68680"/>
    <property type="gene ID" value="BRADI_3g44167v3"/>
</dbReference>
<evidence type="ECO:0000313" key="2">
    <source>
        <dbReference type="EMBL" id="PNT68680.1"/>
    </source>
</evidence>
<evidence type="ECO:0000256" key="1">
    <source>
        <dbReference type="SAM" id="MobiDB-lite"/>
    </source>
</evidence>
<dbReference type="EnsemblPlants" id="PNT68680">
    <property type="protein sequence ID" value="PNT68680"/>
    <property type="gene ID" value="BRADI_3g44167v3"/>
</dbReference>
<feature type="non-terminal residue" evidence="2">
    <location>
        <position position="1"/>
    </location>
</feature>
<reference evidence="2" key="2">
    <citation type="submission" date="2017-06" db="EMBL/GenBank/DDBJ databases">
        <title>WGS assembly of Brachypodium distachyon.</title>
        <authorList>
            <consortium name="The International Brachypodium Initiative"/>
            <person name="Lucas S."/>
            <person name="Harmon-Smith M."/>
            <person name="Lail K."/>
            <person name="Tice H."/>
            <person name="Grimwood J."/>
            <person name="Bruce D."/>
            <person name="Barry K."/>
            <person name="Shu S."/>
            <person name="Lindquist E."/>
            <person name="Wang M."/>
            <person name="Pitluck S."/>
            <person name="Vogel J.P."/>
            <person name="Garvin D.F."/>
            <person name="Mockler T.C."/>
            <person name="Schmutz J."/>
            <person name="Rokhsar D."/>
            <person name="Bevan M.W."/>
        </authorList>
    </citation>
    <scope>NUCLEOTIDE SEQUENCE</scope>
    <source>
        <strain evidence="2">Bd21</strain>
    </source>
</reference>
<dbReference type="AlphaFoldDB" id="A0A2K2D329"/>
<dbReference type="EnsemblPlants" id="PNT68679">
    <property type="protein sequence ID" value="PNT68679"/>
    <property type="gene ID" value="BRADI_3g44167v3"/>
</dbReference>
<proteinExistence type="predicted"/>
<reference evidence="3" key="3">
    <citation type="submission" date="2018-08" db="UniProtKB">
        <authorList>
            <consortium name="EnsemblPlants"/>
        </authorList>
    </citation>
    <scope>IDENTIFICATION</scope>
    <source>
        <strain evidence="3">cv. Bd21</strain>
    </source>
</reference>
<dbReference type="EMBL" id="CM000882">
    <property type="protein sequence ID" value="PNT68680.1"/>
    <property type="molecule type" value="Genomic_DNA"/>
</dbReference>
<accession>A0A2K2D329</accession>
<evidence type="ECO:0000313" key="4">
    <source>
        <dbReference type="Proteomes" id="UP000008810"/>
    </source>
</evidence>
<evidence type="ECO:0000313" key="3">
    <source>
        <dbReference type="EnsemblPlants" id="PNT68679"/>
    </source>
</evidence>
<organism evidence="2">
    <name type="scientific">Brachypodium distachyon</name>
    <name type="common">Purple false brome</name>
    <name type="synonym">Trachynia distachya</name>
    <dbReference type="NCBI Taxonomy" id="15368"/>
    <lineage>
        <taxon>Eukaryota</taxon>
        <taxon>Viridiplantae</taxon>
        <taxon>Streptophyta</taxon>
        <taxon>Embryophyta</taxon>
        <taxon>Tracheophyta</taxon>
        <taxon>Spermatophyta</taxon>
        <taxon>Magnoliopsida</taxon>
        <taxon>Liliopsida</taxon>
        <taxon>Poales</taxon>
        <taxon>Poaceae</taxon>
        <taxon>BOP clade</taxon>
        <taxon>Pooideae</taxon>
        <taxon>Stipodae</taxon>
        <taxon>Brachypodieae</taxon>
        <taxon>Brachypodium</taxon>
    </lineage>
</organism>
<feature type="region of interest" description="Disordered" evidence="1">
    <location>
        <begin position="1"/>
        <end position="21"/>
    </location>
</feature>
<protein>
    <submittedName>
        <fullName evidence="2 3">Uncharacterized protein</fullName>
    </submittedName>
</protein>